<dbReference type="PANTHER" id="PTHR30250:SF11">
    <property type="entry name" value="O-ANTIGEN TRANSPORTER-RELATED"/>
    <property type="match status" value="1"/>
</dbReference>
<feature type="transmembrane region" description="Helical" evidence="6">
    <location>
        <begin position="208"/>
        <end position="232"/>
    </location>
</feature>
<feature type="transmembrane region" description="Helical" evidence="6">
    <location>
        <begin position="397"/>
        <end position="416"/>
    </location>
</feature>
<feature type="transmembrane region" description="Helical" evidence="6">
    <location>
        <begin position="338"/>
        <end position="358"/>
    </location>
</feature>
<proteinExistence type="predicted"/>
<evidence type="ECO:0000313" key="8">
    <source>
        <dbReference type="Proteomes" id="UP000633814"/>
    </source>
</evidence>
<evidence type="ECO:0000256" key="2">
    <source>
        <dbReference type="ARBA" id="ARBA00022475"/>
    </source>
</evidence>
<keyword evidence="5 6" id="KW-0472">Membrane</keyword>
<reference evidence="7 8" key="1">
    <citation type="submission" date="2021-10" db="EMBL/GenBank/DDBJ databases">
        <title>Alishewanella koreense sp. nov. isolated from seawater of southwestern coast in South Korea and the proposal for the reclassification of Rheinheimera perlucida and Rheinheimera tuosuensis as Arsukibacterium perlucida and Arsukibacterium tuosuensis.</title>
        <authorList>
            <person name="Kim K.H."/>
            <person name="Ruan W."/>
            <person name="Kim K.R."/>
            <person name="Baek J.H."/>
            <person name="Jeon C.O."/>
        </authorList>
    </citation>
    <scope>NUCLEOTIDE SEQUENCE [LARGE SCALE GENOMIC DNA]</scope>
    <source>
        <strain evidence="7 8">16-MA</strain>
    </source>
</reference>
<evidence type="ECO:0000256" key="3">
    <source>
        <dbReference type="ARBA" id="ARBA00022692"/>
    </source>
</evidence>
<evidence type="ECO:0000256" key="5">
    <source>
        <dbReference type="ARBA" id="ARBA00023136"/>
    </source>
</evidence>
<feature type="transmembrane region" description="Helical" evidence="6">
    <location>
        <begin position="123"/>
        <end position="146"/>
    </location>
</feature>
<keyword evidence="2" id="KW-1003">Cell membrane</keyword>
<evidence type="ECO:0000313" key="7">
    <source>
        <dbReference type="EMBL" id="MCB5226718.1"/>
    </source>
</evidence>
<feature type="transmembrane region" description="Helical" evidence="6">
    <location>
        <begin position="309"/>
        <end position="332"/>
    </location>
</feature>
<evidence type="ECO:0000256" key="4">
    <source>
        <dbReference type="ARBA" id="ARBA00022989"/>
    </source>
</evidence>
<protein>
    <submittedName>
        <fullName evidence="7">Oligosaccharide flippase family protein</fullName>
    </submittedName>
</protein>
<dbReference type="InterPro" id="IPR050833">
    <property type="entry name" value="Poly_Biosynth_Transport"/>
</dbReference>
<dbReference type="EMBL" id="JAEINI020000004">
    <property type="protein sequence ID" value="MCB5226718.1"/>
    <property type="molecule type" value="Genomic_DNA"/>
</dbReference>
<feature type="transmembrane region" description="Helical" evidence="6">
    <location>
        <begin position="167"/>
        <end position="188"/>
    </location>
</feature>
<evidence type="ECO:0000256" key="1">
    <source>
        <dbReference type="ARBA" id="ARBA00004651"/>
    </source>
</evidence>
<feature type="transmembrane region" description="Helical" evidence="6">
    <location>
        <begin position="12"/>
        <end position="30"/>
    </location>
</feature>
<dbReference type="PANTHER" id="PTHR30250">
    <property type="entry name" value="PST FAMILY PREDICTED COLANIC ACID TRANSPORTER"/>
    <property type="match status" value="1"/>
</dbReference>
<keyword evidence="8" id="KW-1185">Reference proteome</keyword>
<dbReference type="Proteomes" id="UP000633814">
    <property type="component" value="Unassembled WGS sequence"/>
</dbReference>
<evidence type="ECO:0000256" key="6">
    <source>
        <dbReference type="SAM" id="Phobius"/>
    </source>
</evidence>
<feature type="transmembrane region" description="Helical" evidence="6">
    <location>
        <begin position="36"/>
        <end position="52"/>
    </location>
</feature>
<dbReference type="InterPro" id="IPR002797">
    <property type="entry name" value="Polysacc_synth"/>
</dbReference>
<keyword evidence="3 6" id="KW-0812">Transmembrane</keyword>
<name>A0ABS8C314_9ALTE</name>
<dbReference type="RefSeq" id="WP_226750813.1">
    <property type="nucleotide sequence ID" value="NZ_JAEINI020000004.1"/>
</dbReference>
<gene>
    <name evidence="7" type="ORF">JAO78_007785</name>
</gene>
<dbReference type="Pfam" id="PF01943">
    <property type="entry name" value="Polysacc_synt"/>
    <property type="match status" value="1"/>
</dbReference>
<organism evidence="7 8">
    <name type="scientific">Alishewanella maricola</name>
    <dbReference type="NCBI Taxonomy" id="2795740"/>
    <lineage>
        <taxon>Bacteria</taxon>
        <taxon>Pseudomonadati</taxon>
        <taxon>Pseudomonadota</taxon>
        <taxon>Gammaproteobacteria</taxon>
        <taxon>Alteromonadales</taxon>
        <taxon>Alteromonadaceae</taxon>
        <taxon>Alishewanella</taxon>
    </lineage>
</organism>
<keyword evidence="4 6" id="KW-1133">Transmembrane helix</keyword>
<accession>A0ABS8C314</accession>
<feature type="transmembrane region" description="Helical" evidence="6">
    <location>
        <begin position="428"/>
        <end position="450"/>
    </location>
</feature>
<feature type="transmembrane region" description="Helical" evidence="6">
    <location>
        <begin position="87"/>
        <end position="111"/>
    </location>
</feature>
<feature type="transmembrane region" description="Helical" evidence="6">
    <location>
        <begin position="462"/>
        <end position="482"/>
    </location>
</feature>
<sequence>MLRSLFKNAVSMLAEKGAVIILTFITTPILLRELGAVDYGIWILLINMVAWARMSNLGFNSAVTRETAILIEKDKFYEINTLFNTSLFLHSILGLLGLTIVLLPVFFPTILNLPAESLSEASVILYFLGFKVFTDFLLMSSSSFFAANLKDNIQSNISTITEIVRGILSIFLVLHGYGMFGLLFALLITDLVSFIVKFVYLKKTLPVISLNVKLISLGCARGIISFSKYIILSNVALIIRQRIGVNIVSKYVGVGSVAFFNIAQQLVTHCENIISIISQVTSPAVNRILNSDKNVDESIYISLITRLNLFSTLVVFIPLFIFSEAFIVLWLGQEFIDIAIIIKILSFSLLGKFIYLSAQTFMIAKARHRILPVIHIFGAAITLFLSILFAIKYGLLGIAFSLAVSAIITELIFFTPIIKNALGHQFKLLLKIIGKIIFVTLMAFVLFYNFSNIINIESWSYFILYFIIFNIFSITFFWLIIFSKLERNLQVKSIFK</sequence>
<feature type="transmembrane region" description="Helical" evidence="6">
    <location>
        <begin position="370"/>
        <end position="391"/>
    </location>
</feature>
<comment type="subcellular location">
    <subcellularLocation>
        <location evidence="1">Cell membrane</location>
        <topology evidence="1">Multi-pass membrane protein</topology>
    </subcellularLocation>
</comment>
<comment type="caution">
    <text evidence="7">The sequence shown here is derived from an EMBL/GenBank/DDBJ whole genome shotgun (WGS) entry which is preliminary data.</text>
</comment>